<feature type="transmembrane region" description="Helical" evidence="1">
    <location>
        <begin position="45"/>
        <end position="66"/>
    </location>
</feature>
<organism evidence="2 3">
    <name type="scientific">Paenibacillus mellifer</name>
    <dbReference type="NCBI Taxonomy" id="2937794"/>
    <lineage>
        <taxon>Bacteria</taxon>
        <taxon>Bacillati</taxon>
        <taxon>Bacillota</taxon>
        <taxon>Bacilli</taxon>
        <taxon>Bacillales</taxon>
        <taxon>Paenibacillaceae</taxon>
        <taxon>Paenibacillus</taxon>
    </lineage>
</organism>
<evidence type="ECO:0000313" key="3">
    <source>
        <dbReference type="Proteomes" id="UP001139534"/>
    </source>
</evidence>
<keyword evidence="1" id="KW-0472">Membrane</keyword>
<dbReference type="EMBL" id="JALPRK010000003">
    <property type="protein sequence ID" value="MCK8486651.1"/>
    <property type="molecule type" value="Genomic_DNA"/>
</dbReference>
<name>A0A9X2BSD6_9BACL</name>
<keyword evidence="3" id="KW-1185">Reference proteome</keyword>
<evidence type="ECO:0000313" key="2">
    <source>
        <dbReference type="EMBL" id="MCK8486651.1"/>
    </source>
</evidence>
<comment type="caution">
    <text evidence="2">The sequence shown here is derived from an EMBL/GenBank/DDBJ whole genome shotgun (WGS) entry which is preliminary data.</text>
</comment>
<dbReference type="RefSeq" id="WP_248550860.1">
    <property type="nucleotide sequence ID" value="NZ_JALPRK010000003.1"/>
</dbReference>
<dbReference type="InterPro" id="IPR025495">
    <property type="entry name" value="DUF4386"/>
</dbReference>
<feature type="transmembrane region" description="Helical" evidence="1">
    <location>
        <begin position="78"/>
        <end position="105"/>
    </location>
</feature>
<feature type="transmembrane region" description="Helical" evidence="1">
    <location>
        <begin position="190"/>
        <end position="208"/>
    </location>
</feature>
<keyword evidence="1" id="KW-1133">Transmembrane helix</keyword>
<evidence type="ECO:0000256" key="1">
    <source>
        <dbReference type="SAM" id="Phobius"/>
    </source>
</evidence>
<sequence>MKAERVAGVLFFVSTGAFLVGSGILDPILHRTDILVGVGSSRTSLFVGGFLEFINAIAVVGIAMLLHPTLKKYHETFAFGYFVSRVMESAILIISLIGPLLLLALSQQSVSAGATGDAYLQTLGSLTVETHELLFDIAMLVLSVGSLLFCSILYQSRLVPRWLSVIGFIGYASLLASSSLSLGGLDASEILYLPGAIFEIVLPVWLILKGFQLQPQASASVSSETIHR</sequence>
<feature type="transmembrane region" description="Helical" evidence="1">
    <location>
        <begin position="133"/>
        <end position="155"/>
    </location>
</feature>
<feature type="transmembrane region" description="Helical" evidence="1">
    <location>
        <begin position="162"/>
        <end position="184"/>
    </location>
</feature>
<gene>
    <name evidence="2" type="ORF">M0651_05615</name>
</gene>
<accession>A0A9X2BSD6</accession>
<feature type="transmembrane region" description="Helical" evidence="1">
    <location>
        <begin position="7"/>
        <end position="25"/>
    </location>
</feature>
<keyword evidence="1" id="KW-0812">Transmembrane</keyword>
<proteinExistence type="predicted"/>
<dbReference type="AlphaFoldDB" id="A0A9X2BSD6"/>
<reference evidence="2" key="1">
    <citation type="submission" date="2022-04" db="EMBL/GenBank/DDBJ databases">
        <authorList>
            <person name="Seo M.-J."/>
        </authorList>
    </citation>
    <scope>NUCLEOTIDE SEQUENCE</scope>
    <source>
        <strain evidence="2">MBLB2552</strain>
    </source>
</reference>
<dbReference type="Pfam" id="PF14329">
    <property type="entry name" value="DUF4386"/>
    <property type="match status" value="1"/>
</dbReference>
<dbReference type="Proteomes" id="UP001139534">
    <property type="component" value="Unassembled WGS sequence"/>
</dbReference>
<protein>
    <submittedName>
        <fullName evidence="2">DUF4386 domain-containing protein</fullName>
    </submittedName>
</protein>